<feature type="region of interest" description="Disordered" evidence="1">
    <location>
        <begin position="1"/>
        <end position="23"/>
    </location>
</feature>
<organism evidence="2 3">
    <name type="scientific">Fusarium oxysporum (strain Fo5176)</name>
    <name type="common">Fusarium vascular wilt</name>
    <dbReference type="NCBI Taxonomy" id="660025"/>
    <lineage>
        <taxon>Eukaryota</taxon>
        <taxon>Fungi</taxon>
        <taxon>Dikarya</taxon>
        <taxon>Ascomycota</taxon>
        <taxon>Pezizomycotina</taxon>
        <taxon>Sordariomycetes</taxon>
        <taxon>Hypocreomycetidae</taxon>
        <taxon>Hypocreales</taxon>
        <taxon>Nectriaceae</taxon>
        <taxon>Fusarium</taxon>
        <taxon>Fusarium oxysporum species complex</taxon>
    </lineage>
</organism>
<dbReference type="Proteomes" id="UP000002489">
    <property type="component" value="Unassembled WGS sequence"/>
</dbReference>
<reference evidence="2" key="2">
    <citation type="submission" date="2025-05" db="UniProtKB">
        <authorList>
            <consortium name="EnsemblFungi"/>
        </authorList>
    </citation>
    <scope>IDENTIFICATION</scope>
    <source>
        <strain evidence="2">4287 / CBS 123668 / FGSC 9935 / NRRL 34936</strain>
    </source>
</reference>
<name>A0A0D2XSB9_FUSOF</name>
<evidence type="ECO:0000313" key="3">
    <source>
        <dbReference type="Proteomes" id="UP000002489"/>
    </source>
</evidence>
<evidence type="ECO:0000256" key="1">
    <source>
        <dbReference type="SAM" id="MobiDB-lite"/>
    </source>
</evidence>
<dbReference type="EnsemblFungi" id="FOXG_16240T0">
    <property type="protein sequence ID" value="FOXG_16240P0"/>
    <property type="gene ID" value="FOXG_16240"/>
</dbReference>
<dbReference type="EnsemblFungi" id="FOXG_16139T0">
    <property type="protein sequence ID" value="FOXG_16139P0"/>
    <property type="gene ID" value="FOXG_16139"/>
</dbReference>
<protein>
    <submittedName>
        <fullName evidence="2">Uncharacterized protein</fullName>
    </submittedName>
</protein>
<feature type="compositionally biased region" description="Polar residues" evidence="1">
    <location>
        <begin position="9"/>
        <end position="23"/>
    </location>
</feature>
<dbReference type="AlphaFoldDB" id="A0A0D2XSB9"/>
<proteinExistence type="predicted"/>
<sequence>MSDRVAGTHQGTRCNHPTKSQNRVRSERFHRLHHLTGYDHEVALSGLTIRGWAYTCTVVSTVDDIGEVFDLSISQIEIEINEKRLAGDRIQCKVISDGTADFSDTYNRYLRC</sequence>
<accession>A0A0D2XSB9</accession>
<evidence type="ECO:0000313" key="2">
    <source>
        <dbReference type="EnsemblFungi" id="FOXG_06871P0"/>
    </source>
</evidence>
<reference evidence="3" key="1">
    <citation type="journal article" date="2012" name="Mol. Plant Microbe Interact.">
        <title>A highly conserved effector in Fusarium oxysporum is required for full virulence on Arabidopsis.</title>
        <authorList>
            <person name="Thatcher L.F."/>
            <person name="Gardiner D.M."/>
            <person name="Kazan K."/>
            <person name="Manners J."/>
        </authorList>
    </citation>
    <scope>NUCLEOTIDE SEQUENCE [LARGE SCALE GENOMIC DNA]</scope>
    <source>
        <strain evidence="3">Fo5176</strain>
    </source>
</reference>
<dbReference type="EnsemblFungi" id="FOXG_06871T0">
    <property type="protein sequence ID" value="FOXG_06871P0"/>
    <property type="gene ID" value="FOXG_06871"/>
</dbReference>